<proteinExistence type="predicted"/>
<dbReference type="STRING" id="29491.GCA_000820065_00366"/>
<dbReference type="GO" id="GO:0003676">
    <property type="term" value="F:nucleic acid binding"/>
    <property type="evidence" value="ECO:0007669"/>
    <property type="project" value="InterPro"/>
</dbReference>
<dbReference type="Proteomes" id="UP000000225">
    <property type="component" value="Chromosome"/>
</dbReference>
<dbReference type="KEGG" id="asa:ASA_1043"/>
<dbReference type="eggNOG" id="COG2801">
    <property type="taxonomic scope" value="Bacteria"/>
</dbReference>
<evidence type="ECO:0000313" key="3">
    <source>
        <dbReference type="EMBL" id="ABO89169.1"/>
    </source>
</evidence>
<dbReference type="RefSeq" id="WP_011898439.1">
    <property type="nucleotide sequence ID" value="NC_009348.1"/>
</dbReference>
<evidence type="ECO:0000259" key="2">
    <source>
        <dbReference type="PROSITE" id="PS50994"/>
    </source>
</evidence>
<dbReference type="AlphaFoldDB" id="A4SJU7"/>
<feature type="region of interest" description="Disordered" evidence="1">
    <location>
        <begin position="574"/>
        <end position="626"/>
    </location>
</feature>
<dbReference type="InterPro" id="IPR012337">
    <property type="entry name" value="RNaseH-like_sf"/>
</dbReference>
<dbReference type="Pfam" id="PF09299">
    <property type="entry name" value="Mu-transpos_C"/>
    <property type="match status" value="1"/>
</dbReference>
<organism evidence="3 4">
    <name type="scientific">Aeromonas salmonicida (strain A449)</name>
    <dbReference type="NCBI Taxonomy" id="382245"/>
    <lineage>
        <taxon>Bacteria</taxon>
        <taxon>Pseudomonadati</taxon>
        <taxon>Pseudomonadota</taxon>
        <taxon>Gammaproteobacteria</taxon>
        <taxon>Aeromonadales</taxon>
        <taxon>Aeromonadaceae</taxon>
        <taxon>Aeromonas</taxon>
    </lineage>
</organism>
<dbReference type="InterPro" id="IPR036397">
    <property type="entry name" value="RNaseH_sf"/>
</dbReference>
<name>A4SJU7_AERS4</name>
<feature type="compositionally biased region" description="Basic residues" evidence="1">
    <location>
        <begin position="574"/>
        <end position="583"/>
    </location>
</feature>
<accession>A4SJU7</accession>
<dbReference type="EMBL" id="CP000644">
    <property type="protein sequence ID" value="ABO89169.1"/>
    <property type="molecule type" value="Genomic_DNA"/>
</dbReference>
<reference evidence="4" key="1">
    <citation type="journal article" date="2008" name="BMC Genomics">
        <title>The genome of Aeromonas salmonicida subsp. salmonicida A449: insights into the evolution of a fish pathogen.</title>
        <authorList>
            <person name="Reith M.E."/>
            <person name="Singh R.K."/>
            <person name="Curtis B."/>
            <person name="Boyd J.M."/>
            <person name="Bouevitch A."/>
            <person name="Kimball J."/>
            <person name="Munholland J."/>
            <person name="Murphy C."/>
            <person name="Sarty D."/>
            <person name="Williams J."/>
            <person name="Nash J.H."/>
            <person name="Johnson S.C."/>
            <person name="Brown L.L."/>
        </authorList>
    </citation>
    <scope>NUCLEOTIDE SEQUENCE [LARGE SCALE GENOMIC DNA]</scope>
    <source>
        <strain evidence="4">A449</strain>
    </source>
</reference>
<dbReference type="SUPFAM" id="SSF53098">
    <property type="entry name" value="Ribonuclease H-like"/>
    <property type="match status" value="1"/>
</dbReference>
<dbReference type="InterPro" id="IPR001584">
    <property type="entry name" value="Integrase_cat-core"/>
</dbReference>
<gene>
    <name evidence="3" type="primary">tniA</name>
    <name evidence="3" type="ordered locus">ASA_1043</name>
</gene>
<evidence type="ECO:0000313" key="4">
    <source>
        <dbReference type="Proteomes" id="UP000000225"/>
    </source>
</evidence>
<evidence type="ECO:0000256" key="1">
    <source>
        <dbReference type="SAM" id="MobiDB-lite"/>
    </source>
</evidence>
<protein>
    <submittedName>
        <fullName evidence="3">TniA transposase</fullName>
    </submittedName>
</protein>
<dbReference type="PROSITE" id="PS50994">
    <property type="entry name" value="INTEGRASE"/>
    <property type="match status" value="1"/>
</dbReference>
<dbReference type="PATRIC" id="fig|382245.13.peg.1039"/>
<dbReference type="Gene3D" id="3.30.420.10">
    <property type="entry name" value="Ribonuclease H-like superfamily/Ribonuclease H"/>
    <property type="match status" value="1"/>
</dbReference>
<feature type="domain" description="Integrase catalytic" evidence="2">
    <location>
        <begin position="216"/>
        <end position="424"/>
    </location>
</feature>
<dbReference type="InterPro" id="IPR015378">
    <property type="entry name" value="Transposase-like_Mu_C"/>
</dbReference>
<sequence>MSHKQLVLQPGKRVSYQGRSFRIVKLLSLQLAELIAEDNHEVINACITKLQAPEAEVIKRPELTLIDDNAWEIARARMSIIKPLLNMPSRTRALVAAHGQKHSISTNTLYGWIKAYENSGVLSSLLPKTRRDKGTTKLSSEVEEIIRESMATDFLTLQKKSIQKLCDEIIKRCMGAGVEPPHDNTIRNRVKALSPEIVVSKREGRKKADLSFKPHKGSFPGADWPLSVVQIDHTKLDIILVDDHYRQPIGRPWITLAFDVYSRMVTGFYVSFDPPSALSTGLCLAHSILPKDKWLAQNGIKSEWPVWGLPTTIHVDNAKEFRGEMLQKACDEYNINIEWRPVGRPNFGAHVERALGTFSKEIHTLPGTTFSNTHTKGDYNSEKHAALTLSEFETWLSIYIADVYHQKVHSALGTAPIDAYKKGILGDEQQPGCGLPPKITDEDRLRLDFMPFELRTVQDYGVVVEEIHYYHDVLRHWINAPDPKDSKRKRKFTFRCDPRDISVIWFFDPEIQTYYPIPYRDNSHPAISIWELREAKNKVTSDKRRHLSERSIFDAYDRMREIETEALAKSKAARRANQRRIHHQQVEKPLSTTSTVKSPEPECPVISDSTPAIPDIMPFDEMDDLL</sequence>
<dbReference type="HOGENOM" id="CLU_017991_4_0_6"/>
<dbReference type="GO" id="GO:0015074">
    <property type="term" value="P:DNA integration"/>
    <property type="evidence" value="ECO:0007669"/>
    <property type="project" value="InterPro"/>
</dbReference>